<feature type="compositionally biased region" description="Polar residues" evidence="2">
    <location>
        <begin position="198"/>
        <end position="220"/>
    </location>
</feature>
<dbReference type="GO" id="GO:0061157">
    <property type="term" value="P:mRNA destabilization"/>
    <property type="evidence" value="ECO:0007669"/>
    <property type="project" value="TreeGrafter"/>
</dbReference>
<dbReference type="PROSITE" id="PS50882">
    <property type="entry name" value="YTH"/>
    <property type="match status" value="1"/>
</dbReference>
<keyword evidence="5" id="KW-1185">Reference proteome</keyword>
<evidence type="ECO:0000256" key="1">
    <source>
        <dbReference type="RuleBase" id="RU369095"/>
    </source>
</evidence>
<dbReference type="Gene3D" id="3.10.590.10">
    <property type="entry name" value="ph1033 like domains"/>
    <property type="match status" value="1"/>
</dbReference>
<organism evidence="4 5">
    <name type="scientific">Dillenia turbinata</name>
    <dbReference type="NCBI Taxonomy" id="194707"/>
    <lineage>
        <taxon>Eukaryota</taxon>
        <taxon>Viridiplantae</taxon>
        <taxon>Streptophyta</taxon>
        <taxon>Embryophyta</taxon>
        <taxon>Tracheophyta</taxon>
        <taxon>Spermatophyta</taxon>
        <taxon>Magnoliopsida</taxon>
        <taxon>eudicotyledons</taxon>
        <taxon>Gunneridae</taxon>
        <taxon>Pentapetalae</taxon>
        <taxon>Dilleniales</taxon>
        <taxon>Dilleniaceae</taxon>
        <taxon>Dillenia</taxon>
    </lineage>
</organism>
<name>A0AAN8ZPM4_9MAGN</name>
<accession>A0AAN8ZPM4</accession>
<dbReference type="GO" id="GO:0003729">
    <property type="term" value="F:mRNA binding"/>
    <property type="evidence" value="ECO:0007669"/>
    <property type="project" value="UniProtKB-UniRule"/>
</dbReference>
<keyword evidence="1" id="KW-0694">RNA-binding</keyword>
<dbReference type="GO" id="GO:1990247">
    <property type="term" value="F:N6-methyladenosine-containing RNA reader activity"/>
    <property type="evidence" value="ECO:0007669"/>
    <property type="project" value="UniProtKB-UniRule"/>
</dbReference>
<protein>
    <recommendedName>
        <fullName evidence="1">YTH domain-containing family protein</fullName>
    </recommendedName>
</protein>
<dbReference type="Pfam" id="PF04146">
    <property type="entry name" value="YTH"/>
    <property type="match status" value="1"/>
</dbReference>
<dbReference type="PANTHER" id="PTHR12357">
    <property type="entry name" value="YTH YT521-B HOMOLOGY DOMAIN-CONTAINING"/>
    <property type="match status" value="1"/>
</dbReference>
<evidence type="ECO:0000259" key="3">
    <source>
        <dbReference type="PROSITE" id="PS50882"/>
    </source>
</evidence>
<proteinExistence type="inferred from homology"/>
<comment type="similarity">
    <text evidence="1">Belongs to the YTHDF family.</text>
</comment>
<comment type="caution">
    <text evidence="4">The sequence shown here is derived from an EMBL/GenBank/DDBJ whole genome shotgun (WGS) entry which is preliminary data.</text>
</comment>
<dbReference type="AlphaFoldDB" id="A0AAN8ZPM4"/>
<evidence type="ECO:0000313" key="4">
    <source>
        <dbReference type="EMBL" id="KAK6945481.1"/>
    </source>
</evidence>
<dbReference type="EMBL" id="JBAMMX010000002">
    <property type="protein sequence ID" value="KAK6945481.1"/>
    <property type="molecule type" value="Genomic_DNA"/>
</dbReference>
<evidence type="ECO:0000313" key="5">
    <source>
        <dbReference type="Proteomes" id="UP001370490"/>
    </source>
</evidence>
<dbReference type="InterPro" id="IPR045168">
    <property type="entry name" value="YTH_prot"/>
</dbReference>
<feature type="domain" description="YTH" evidence="3">
    <location>
        <begin position="368"/>
        <end position="509"/>
    </location>
</feature>
<dbReference type="GO" id="GO:0005737">
    <property type="term" value="C:cytoplasm"/>
    <property type="evidence" value="ECO:0007669"/>
    <property type="project" value="TreeGrafter"/>
</dbReference>
<evidence type="ECO:0000256" key="2">
    <source>
        <dbReference type="SAM" id="MobiDB-lite"/>
    </source>
</evidence>
<sequence length="614" mass="67537">MTVDHGWALKLAMAGEKKIENGEVLDAGLKSDSCRTLTEQKVASVKDGASLDSASPISSLGNIAATMKDEADQESAAEQGVYHPPTSFYNYYYPAYSGAFDDPTYLQMGDGSFAGVQSDNGSMFYYLPGYDPFATGTFMGIDGQCVGQQPYYSPSGYLQHPVSYGAETVPCYSWNTAYIGEGQHVPISAAGDAKSGSDPISSTNLNKLNSKPNGSLSGKLSTLPLDPKFRQSAVPSHFSKSSSQPLKPFNKVPQFASGVKSAGLVKGFHPVGKFSSFAGQKQGLFPCNGSMNYKQNGRIWNASDRFKMREKPYRNGQSETNNGMTCGPRGNNMSPLLSTSFPEKEQLGISVRRDQYNLPDFQIEYDNAKFFVIKSYSEDDIHKSIKYDVWSSTANGNKKLDAAFHDSEIKARETGTRCPIFLFYSVNASGQFVGVVEMLGKVDFNKDMDFWQLDKWNGFFPVKWHIIKDVPNSKLRHILLENNDNRAVTFSRDSQEIGLKQGLEMLKIFKAYDAKSSILDDFNFYENREKAIQAERNNKPSLSSTEVCSNGDISKQIKSGETRIEDGTAKRGSDPASALIDLTRNLSLNASPLKSSIISPIEKFVPPVPAPQAF</sequence>
<dbReference type="InterPro" id="IPR007275">
    <property type="entry name" value="YTH_domain"/>
</dbReference>
<gene>
    <name evidence="4" type="ORF">RJ641_013025</name>
</gene>
<reference evidence="4 5" key="1">
    <citation type="submission" date="2023-12" db="EMBL/GenBank/DDBJ databases">
        <title>A high-quality genome assembly for Dillenia turbinata (Dilleniales).</title>
        <authorList>
            <person name="Chanderbali A."/>
        </authorList>
    </citation>
    <scope>NUCLEOTIDE SEQUENCE [LARGE SCALE GENOMIC DNA]</scope>
    <source>
        <strain evidence="4">LSX21</strain>
        <tissue evidence="4">Leaf</tissue>
    </source>
</reference>
<feature type="region of interest" description="Disordered" evidence="2">
    <location>
        <begin position="189"/>
        <end position="220"/>
    </location>
</feature>
<dbReference type="CDD" id="cd21134">
    <property type="entry name" value="YTH"/>
    <property type="match status" value="1"/>
</dbReference>
<comment type="function">
    <text evidence="1">Specifically recognizes and binds N6-methyladenosine (m6A)-containing RNAs, and regulates mRNA stability. M6A is a modification present at internal sites of mRNAs and some non-coding RNAs and plays a role in mRNA stability and processing.</text>
</comment>
<dbReference type="Proteomes" id="UP001370490">
    <property type="component" value="Unassembled WGS sequence"/>
</dbReference>
<dbReference type="PANTHER" id="PTHR12357:SF95">
    <property type="entry name" value="YTH DOMAIN-CONTAINING FAMILY PROTEIN"/>
    <property type="match status" value="1"/>
</dbReference>